<dbReference type="EMBL" id="ML732390">
    <property type="protein sequence ID" value="KAB8068479.1"/>
    <property type="molecule type" value="Genomic_DNA"/>
</dbReference>
<accession>A0A5N5WJJ8</accession>
<gene>
    <name evidence="7" type="ORF">BDV29DRAFT_184465</name>
</gene>
<keyword evidence="4 7" id="KW-0378">Hydrolase</keyword>
<keyword evidence="6" id="KW-0732">Signal</keyword>
<dbReference type="InterPro" id="IPR029058">
    <property type="entry name" value="AB_hydrolase_fold"/>
</dbReference>
<dbReference type="InterPro" id="IPR001563">
    <property type="entry name" value="Peptidase_S10"/>
</dbReference>
<evidence type="ECO:0000256" key="6">
    <source>
        <dbReference type="SAM" id="SignalP"/>
    </source>
</evidence>
<evidence type="ECO:0000256" key="4">
    <source>
        <dbReference type="ARBA" id="ARBA00022801"/>
    </source>
</evidence>
<evidence type="ECO:0000256" key="5">
    <source>
        <dbReference type="ARBA" id="ARBA00023180"/>
    </source>
</evidence>
<name>A0A5N5WJJ8_9EURO</name>
<comment type="similarity">
    <text evidence="1">Belongs to the peptidase S10 family.</text>
</comment>
<keyword evidence="3" id="KW-0645">Protease</keyword>
<evidence type="ECO:0000256" key="3">
    <source>
        <dbReference type="ARBA" id="ARBA00022670"/>
    </source>
</evidence>
<dbReference type="PANTHER" id="PTHR11802:SF432">
    <property type="entry name" value="Y, PUTATIVE-RELATED"/>
    <property type="match status" value="1"/>
</dbReference>
<sequence>MLTLFCAALISVAYAASQTVLLPPEGSGDFRVVRSEHSPDHSIRIRKQNDSICAAGSLQYTGWLDVGPKHLFFWYFESQNDPANDPLTLWMTGGPGGSSMIGLFEEVGPCLVNEHGNGTNYNPWGWSRNSSLLFVDQPVDVGFSYIDEGHELPRDSEEAAVDMHRFLQLFVSEVFPQKQFLPVHLSGESFAGHYIPYLGAKIVQQNKIYPNQPQVRLQSCLVGNGYMSPRDSMYGYWETLCTTNPGVPEPVFNRTRCDIMATNMPRCMDVAETCVRNPDPAICHAAETVCYEGVVGWYDDEAGKGGRNRFDITAPCDIDDVCYIQAAHIEEYLNSPAVWDALSPPKQIKNYTITSDSVARSFATTSDEMTSTSKLVAFLLANQVHYLAYQGNLDLACNTAGNLRWADSLSWKGQVEFTSKRLQPWTSIVSATGKNETVGSMKEVRVRVSGHADTASRFAIVTVNDAGHFLPQDRPDVALDMMVRWITGASFV</sequence>
<evidence type="ECO:0000313" key="8">
    <source>
        <dbReference type="Proteomes" id="UP000326565"/>
    </source>
</evidence>
<dbReference type="AlphaFoldDB" id="A0A5N5WJJ8"/>
<dbReference type="FunFam" id="3.40.50.1820:FF:000226">
    <property type="entry name" value="Carboxypeptidase"/>
    <property type="match status" value="1"/>
</dbReference>
<proteinExistence type="inferred from homology"/>
<dbReference type="Gene3D" id="1.10.287.410">
    <property type="match status" value="1"/>
</dbReference>
<dbReference type="GO" id="GO:0000324">
    <property type="term" value="C:fungal-type vacuole"/>
    <property type="evidence" value="ECO:0007669"/>
    <property type="project" value="TreeGrafter"/>
</dbReference>
<keyword evidence="5" id="KW-0325">Glycoprotein</keyword>
<dbReference type="Proteomes" id="UP000326565">
    <property type="component" value="Unassembled WGS sequence"/>
</dbReference>
<feature type="chain" id="PRO_5024925012" evidence="6">
    <location>
        <begin position="16"/>
        <end position="492"/>
    </location>
</feature>
<keyword evidence="8" id="KW-1185">Reference proteome</keyword>
<reference evidence="7 8" key="1">
    <citation type="submission" date="2019-04" db="EMBL/GenBank/DDBJ databases">
        <title>Friends and foes A comparative genomics study of 23 Aspergillus species from section Flavi.</title>
        <authorList>
            <consortium name="DOE Joint Genome Institute"/>
            <person name="Kjaerbolling I."/>
            <person name="Vesth T."/>
            <person name="Frisvad J.C."/>
            <person name="Nybo J.L."/>
            <person name="Theobald S."/>
            <person name="Kildgaard S."/>
            <person name="Isbrandt T."/>
            <person name="Kuo A."/>
            <person name="Sato A."/>
            <person name="Lyhne E.K."/>
            <person name="Kogle M.E."/>
            <person name="Wiebenga A."/>
            <person name="Kun R.S."/>
            <person name="Lubbers R.J."/>
            <person name="Makela M.R."/>
            <person name="Barry K."/>
            <person name="Chovatia M."/>
            <person name="Clum A."/>
            <person name="Daum C."/>
            <person name="Haridas S."/>
            <person name="He G."/>
            <person name="LaButti K."/>
            <person name="Lipzen A."/>
            <person name="Mondo S."/>
            <person name="Riley R."/>
            <person name="Salamov A."/>
            <person name="Simmons B.A."/>
            <person name="Magnuson J.K."/>
            <person name="Henrissat B."/>
            <person name="Mortensen U.H."/>
            <person name="Larsen T.O."/>
            <person name="Devries R.P."/>
            <person name="Grigoriev I.V."/>
            <person name="Machida M."/>
            <person name="Baker S.E."/>
            <person name="Andersen M.R."/>
        </authorList>
    </citation>
    <scope>NUCLEOTIDE SEQUENCE [LARGE SCALE GENOMIC DNA]</scope>
    <source>
        <strain evidence="7 8">CBS 151.66</strain>
    </source>
</reference>
<protein>
    <submittedName>
        <fullName evidence="7">Alpha/Beta hydrolase protein</fullName>
    </submittedName>
</protein>
<dbReference type="SUPFAM" id="SSF53474">
    <property type="entry name" value="alpha/beta-Hydrolases"/>
    <property type="match status" value="1"/>
</dbReference>
<evidence type="ECO:0000256" key="1">
    <source>
        <dbReference type="ARBA" id="ARBA00009431"/>
    </source>
</evidence>
<organism evidence="7 8">
    <name type="scientific">Aspergillus leporis</name>
    <dbReference type="NCBI Taxonomy" id="41062"/>
    <lineage>
        <taxon>Eukaryota</taxon>
        <taxon>Fungi</taxon>
        <taxon>Dikarya</taxon>
        <taxon>Ascomycota</taxon>
        <taxon>Pezizomycotina</taxon>
        <taxon>Eurotiomycetes</taxon>
        <taxon>Eurotiomycetidae</taxon>
        <taxon>Eurotiales</taxon>
        <taxon>Aspergillaceae</taxon>
        <taxon>Aspergillus</taxon>
        <taxon>Aspergillus subgen. Circumdati</taxon>
    </lineage>
</organism>
<feature type="signal peptide" evidence="6">
    <location>
        <begin position="1"/>
        <end position="15"/>
    </location>
</feature>
<dbReference type="Pfam" id="PF00450">
    <property type="entry name" value="Peptidase_S10"/>
    <property type="match status" value="1"/>
</dbReference>
<evidence type="ECO:0000313" key="7">
    <source>
        <dbReference type="EMBL" id="KAB8068479.1"/>
    </source>
</evidence>
<keyword evidence="2" id="KW-0121">Carboxypeptidase</keyword>
<dbReference type="OrthoDB" id="443318at2759"/>
<dbReference type="GO" id="GO:0006508">
    <property type="term" value="P:proteolysis"/>
    <property type="evidence" value="ECO:0007669"/>
    <property type="project" value="UniProtKB-KW"/>
</dbReference>
<evidence type="ECO:0000256" key="2">
    <source>
        <dbReference type="ARBA" id="ARBA00022645"/>
    </source>
</evidence>
<dbReference type="GO" id="GO:0004185">
    <property type="term" value="F:serine-type carboxypeptidase activity"/>
    <property type="evidence" value="ECO:0007669"/>
    <property type="project" value="InterPro"/>
</dbReference>
<dbReference type="Gene3D" id="3.40.50.1820">
    <property type="entry name" value="alpha/beta hydrolase"/>
    <property type="match status" value="1"/>
</dbReference>
<dbReference type="PRINTS" id="PR00724">
    <property type="entry name" value="CRBOXYPTASEC"/>
</dbReference>
<dbReference type="PANTHER" id="PTHR11802">
    <property type="entry name" value="SERINE PROTEASE FAMILY S10 SERINE CARBOXYPEPTIDASE"/>
    <property type="match status" value="1"/>
</dbReference>